<dbReference type="STRING" id="29730.A0A0D2TEP0"/>
<evidence type="ECO:0000256" key="6">
    <source>
        <dbReference type="SAM" id="MobiDB-lite"/>
    </source>
</evidence>
<dbReference type="eggNOG" id="KOG0724">
    <property type="taxonomic scope" value="Eukaryota"/>
</dbReference>
<dbReference type="PANTHER" id="PTHR44042">
    <property type="entry name" value="DUPLICATED HOMEODOMAIN-LIKE SUPERFAMILY PROTEIN-RELATED"/>
    <property type="match status" value="1"/>
</dbReference>
<accession>A0A0D2TEP0</accession>
<dbReference type="NCBIfam" id="TIGR01557">
    <property type="entry name" value="myb_SHAQKYF"/>
    <property type="match status" value="1"/>
</dbReference>
<dbReference type="PANTHER" id="PTHR44042:SF6">
    <property type="entry name" value="DUPLICATED HOMEODOMAIN-LIKE SUPERFAMILY PROTEIN"/>
    <property type="match status" value="1"/>
</dbReference>
<dbReference type="Gene3D" id="1.10.10.60">
    <property type="entry name" value="Homeodomain-like"/>
    <property type="match status" value="1"/>
</dbReference>
<dbReference type="AlphaFoldDB" id="A0A0D2TEP0"/>
<protein>
    <submittedName>
        <fullName evidence="10">Uncharacterized protein</fullName>
    </submittedName>
</protein>
<comment type="subcellular location">
    <subcellularLocation>
        <location evidence="1">Nucleus</location>
    </subcellularLocation>
</comment>
<keyword evidence="11" id="KW-1185">Reference proteome</keyword>
<gene>
    <name evidence="10" type="ORF">B456_011G279700</name>
</gene>
<evidence type="ECO:0000259" key="9">
    <source>
        <dbReference type="PROSITE" id="PS51294"/>
    </source>
</evidence>
<dbReference type="GO" id="GO:0010468">
    <property type="term" value="P:regulation of gene expression"/>
    <property type="evidence" value="ECO:0007669"/>
    <property type="project" value="UniProtKB-ARBA"/>
</dbReference>
<keyword evidence="4" id="KW-0804">Transcription</keyword>
<organism evidence="10 11">
    <name type="scientific">Gossypium raimondii</name>
    <name type="common">Peruvian cotton</name>
    <name type="synonym">Gossypium klotzschianum subsp. raimondii</name>
    <dbReference type="NCBI Taxonomy" id="29730"/>
    <lineage>
        <taxon>Eukaryota</taxon>
        <taxon>Viridiplantae</taxon>
        <taxon>Streptophyta</taxon>
        <taxon>Embryophyta</taxon>
        <taxon>Tracheophyta</taxon>
        <taxon>Spermatophyta</taxon>
        <taxon>Magnoliopsida</taxon>
        <taxon>eudicotyledons</taxon>
        <taxon>Gunneridae</taxon>
        <taxon>Pentapetalae</taxon>
        <taxon>rosids</taxon>
        <taxon>malvids</taxon>
        <taxon>Malvales</taxon>
        <taxon>Malvaceae</taxon>
        <taxon>Malvoideae</taxon>
        <taxon>Gossypium</taxon>
    </lineage>
</organism>
<sequence>MSILDIILLSIRFNKGIKKDDIWKSTVSDSSFTLELVDNNDFYACRKSSNGAKGPNHERKKGIPWTIEEHRLFLLGIKKYGKGDWRNISRNFVDSKTPTQVASHAQKYQKWKLSRGKDEKKPGIHDVTVLDLTGTTVFSDDRKPPSANQSNVASQQKPASMSKTSPNDGSATVFGLVNGQYVKTRL</sequence>
<evidence type="ECO:0000259" key="7">
    <source>
        <dbReference type="PROSITE" id="PS50090"/>
    </source>
</evidence>
<dbReference type="GO" id="GO:0003677">
    <property type="term" value="F:DNA binding"/>
    <property type="evidence" value="ECO:0007669"/>
    <property type="project" value="UniProtKB-KW"/>
</dbReference>
<feature type="domain" description="SANT" evidence="8">
    <location>
        <begin position="65"/>
        <end position="115"/>
    </location>
</feature>
<evidence type="ECO:0000256" key="5">
    <source>
        <dbReference type="ARBA" id="ARBA00023242"/>
    </source>
</evidence>
<evidence type="ECO:0000259" key="8">
    <source>
        <dbReference type="PROSITE" id="PS51293"/>
    </source>
</evidence>
<feature type="compositionally biased region" description="Polar residues" evidence="6">
    <location>
        <begin position="146"/>
        <end position="170"/>
    </location>
</feature>
<dbReference type="SMART" id="SM00717">
    <property type="entry name" value="SANT"/>
    <property type="match status" value="1"/>
</dbReference>
<dbReference type="PROSITE" id="PS51294">
    <property type="entry name" value="HTH_MYB"/>
    <property type="match status" value="1"/>
</dbReference>
<evidence type="ECO:0000256" key="1">
    <source>
        <dbReference type="ARBA" id="ARBA00004123"/>
    </source>
</evidence>
<keyword evidence="2" id="KW-0805">Transcription regulation</keyword>
<dbReference type="SUPFAM" id="SSF46689">
    <property type="entry name" value="Homeodomain-like"/>
    <property type="match status" value="1"/>
</dbReference>
<name>A0A0D2TEP0_GOSRA</name>
<proteinExistence type="predicted"/>
<dbReference type="Pfam" id="PF00249">
    <property type="entry name" value="Myb_DNA-binding"/>
    <property type="match status" value="1"/>
</dbReference>
<dbReference type="InterPro" id="IPR017884">
    <property type="entry name" value="SANT_dom"/>
</dbReference>
<keyword evidence="3" id="KW-0238">DNA-binding</keyword>
<feature type="region of interest" description="Disordered" evidence="6">
    <location>
        <begin position="136"/>
        <end position="173"/>
    </location>
</feature>
<feature type="domain" description="HTH myb-type" evidence="9">
    <location>
        <begin position="57"/>
        <end position="113"/>
    </location>
</feature>
<dbReference type="InterPro" id="IPR009057">
    <property type="entry name" value="Homeodomain-like_sf"/>
</dbReference>
<dbReference type="InterPro" id="IPR001005">
    <property type="entry name" value="SANT/Myb"/>
</dbReference>
<dbReference type="PROSITE" id="PS51293">
    <property type="entry name" value="SANT"/>
    <property type="match status" value="1"/>
</dbReference>
<evidence type="ECO:0000256" key="2">
    <source>
        <dbReference type="ARBA" id="ARBA00023015"/>
    </source>
</evidence>
<dbReference type="CDD" id="cd00167">
    <property type="entry name" value="SANT"/>
    <property type="match status" value="1"/>
</dbReference>
<dbReference type="PROSITE" id="PS50090">
    <property type="entry name" value="MYB_LIKE"/>
    <property type="match status" value="1"/>
</dbReference>
<evidence type="ECO:0000313" key="10">
    <source>
        <dbReference type="EMBL" id="KJB74213.1"/>
    </source>
</evidence>
<evidence type="ECO:0000313" key="11">
    <source>
        <dbReference type="Proteomes" id="UP000032304"/>
    </source>
</evidence>
<dbReference type="GO" id="GO:0005634">
    <property type="term" value="C:nucleus"/>
    <property type="evidence" value="ECO:0007669"/>
    <property type="project" value="UniProtKB-SubCell"/>
</dbReference>
<reference evidence="10 11" key="1">
    <citation type="journal article" date="2012" name="Nature">
        <title>Repeated polyploidization of Gossypium genomes and the evolution of spinnable cotton fibres.</title>
        <authorList>
            <person name="Paterson A.H."/>
            <person name="Wendel J.F."/>
            <person name="Gundlach H."/>
            <person name="Guo H."/>
            <person name="Jenkins J."/>
            <person name="Jin D."/>
            <person name="Llewellyn D."/>
            <person name="Showmaker K.C."/>
            <person name="Shu S."/>
            <person name="Udall J."/>
            <person name="Yoo M.J."/>
            <person name="Byers R."/>
            <person name="Chen W."/>
            <person name="Doron-Faigenboim A."/>
            <person name="Duke M.V."/>
            <person name="Gong L."/>
            <person name="Grimwood J."/>
            <person name="Grover C."/>
            <person name="Grupp K."/>
            <person name="Hu G."/>
            <person name="Lee T.H."/>
            <person name="Li J."/>
            <person name="Lin L."/>
            <person name="Liu T."/>
            <person name="Marler B.S."/>
            <person name="Page J.T."/>
            <person name="Roberts A.W."/>
            <person name="Romanel E."/>
            <person name="Sanders W.S."/>
            <person name="Szadkowski E."/>
            <person name="Tan X."/>
            <person name="Tang H."/>
            <person name="Xu C."/>
            <person name="Wang J."/>
            <person name="Wang Z."/>
            <person name="Zhang D."/>
            <person name="Zhang L."/>
            <person name="Ashrafi H."/>
            <person name="Bedon F."/>
            <person name="Bowers J.E."/>
            <person name="Brubaker C.L."/>
            <person name="Chee P.W."/>
            <person name="Das S."/>
            <person name="Gingle A.R."/>
            <person name="Haigler C.H."/>
            <person name="Harker D."/>
            <person name="Hoffmann L.V."/>
            <person name="Hovav R."/>
            <person name="Jones D.C."/>
            <person name="Lemke C."/>
            <person name="Mansoor S."/>
            <person name="ur Rahman M."/>
            <person name="Rainville L.N."/>
            <person name="Rambani A."/>
            <person name="Reddy U.K."/>
            <person name="Rong J.K."/>
            <person name="Saranga Y."/>
            <person name="Scheffler B.E."/>
            <person name="Scheffler J.A."/>
            <person name="Stelly D.M."/>
            <person name="Triplett B.A."/>
            <person name="Van Deynze A."/>
            <person name="Vaslin M.F."/>
            <person name="Waghmare V.N."/>
            <person name="Walford S.A."/>
            <person name="Wright R.J."/>
            <person name="Zaki E.A."/>
            <person name="Zhang T."/>
            <person name="Dennis E.S."/>
            <person name="Mayer K.F."/>
            <person name="Peterson D.G."/>
            <person name="Rokhsar D.S."/>
            <person name="Wang X."/>
            <person name="Schmutz J."/>
        </authorList>
    </citation>
    <scope>NUCLEOTIDE SEQUENCE [LARGE SCALE GENOMIC DNA]</scope>
</reference>
<dbReference type="InterPro" id="IPR017930">
    <property type="entry name" value="Myb_dom"/>
</dbReference>
<dbReference type="Proteomes" id="UP000032304">
    <property type="component" value="Chromosome 11"/>
</dbReference>
<dbReference type="Gramene" id="KJB74213">
    <property type="protein sequence ID" value="KJB74213"/>
    <property type="gene ID" value="B456_011G279700"/>
</dbReference>
<dbReference type="FunFam" id="1.10.10.60:FF:000009">
    <property type="entry name" value="transcription factor MYB1R1"/>
    <property type="match status" value="1"/>
</dbReference>
<dbReference type="InterPro" id="IPR006447">
    <property type="entry name" value="Myb_dom_plants"/>
</dbReference>
<dbReference type="EMBL" id="CM001750">
    <property type="protein sequence ID" value="KJB74213.1"/>
    <property type="molecule type" value="Genomic_DNA"/>
</dbReference>
<feature type="domain" description="Myb-like" evidence="7">
    <location>
        <begin position="57"/>
        <end position="109"/>
    </location>
</feature>
<evidence type="ECO:0000256" key="4">
    <source>
        <dbReference type="ARBA" id="ARBA00023163"/>
    </source>
</evidence>
<dbReference type="OMA" id="IPWTIEE"/>
<evidence type="ECO:0000256" key="3">
    <source>
        <dbReference type="ARBA" id="ARBA00023125"/>
    </source>
</evidence>
<keyword evidence="5" id="KW-0539">Nucleus</keyword>